<accession>A0A0F9RMM4</accession>
<protein>
    <submittedName>
        <fullName evidence="1">Uncharacterized protein</fullName>
    </submittedName>
</protein>
<name>A0A0F9RMM4_9ZZZZ</name>
<organism evidence="1">
    <name type="scientific">marine sediment metagenome</name>
    <dbReference type="NCBI Taxonomy" id="412755"/>
    <lineage>
        <taxon>unclassified sequences</taxon>
        <taxon>metagenomes</taxon>
        <taxon>ecological metagenomes</taxon>
    </lineage>
</organism>
<dbReference type="EMBL" id="LAZR01001082">
    <property type="protein sequence ID" value="KKN51047.1"/>
    <property type="molecule type" value="Genomic_DNA"/>
</dbReference>
<proteinExistence type="predicted"/>
<gene>
    <name evidence="1" type="ORF">LCGC14_0626600</name>
</gene>
<comment type="caution">
    <text evidence="1">The sequence shown here is derived from an EMBL/GenBank/DDBJ whole genome shotgun (WGS) entry which is preliminary data.</text>
</comment>
<dbReference type="AlphaFoldDB" id="A0A0F9RMM4"/>
<reference evidence="1" key="1">
    <citation type="journal article" date="2015" name="Nature">
        <title>Complex archaea that bridge the gap between prokaryotes and eukaryotes.</title>
        <authorList>
            <person name="Spang A."/>
            <person name="Saw J.H."/>
            <person name="Jorgensen S.L."/>
            <person name="Zaremba-Niedzwiedzka K."/>
            <person name="Martijn J."/>
            <person name="Lind A.E."/>
            <person name="van Eijk R."/>
            <person name="Schleper C."/>
            <person name="Guy L."/>
            <person name="Ettema T.J."/>
        </authorList>
    </citation>
    <scope>NUCLEOTIDE SEQUENCE</scope>
</reference>
<evidence type="ECO:0000313" key="1">
    <source>
        <dbReference type="EMBL" id="KKN51047.1"/>
    </source>
</evidence>
<sequence>MLKLPCGFGFYLSKNKIEQYGDSDIGYGHEINDTIIDALGGSCIAITLKNGPAHGTLRFRNLWNT</sequence>